<dbReference type="RefSeq" id="WP_142404534.1">
    <property type="nucleotide sequence ID" value="NZ_AP018164.1"/>
</dbReference>
<protein>
    <submittedName>
        <fullName evidence="1">SAM-dependent methyltransferase</fullName>
    </submittedName>
</protein>
<keyword evidence="2" id="KW-1185">Reference proteome</keyword>
<proteinExistence type="predicted"/>
<sequence>MKIVLKFPRITPKYRYRGRSKMLQALGPDLASTTTWTAADTELRRETVELSGPPPQGYKLAHYSKIYEAIVDRSRPLRMLLISSFYDASLQTWHEFLHPDSQIINVDTDSRLLKIRDSGGICVHFCEGKNGSFLAQVAAEFGPFDVILDNGSHGSSRMVSSFRCLFATALKDEGIYIAEDVYRDYWKRYRDSRVSFMDLVRALADAMHGHYQVATSETNFQVGHPDRIREVSVPSITPILGGIEIHDSIVIVRRTCRDLTRMQTGARR</sequence>
<dbReference type="Proteomes" id="UP000217736">
    <property type="component" value="Chromosome"/>
</dbReference>
<dbReference type="GO" id="GO:0008168">
    <property type="term" value="F:methyltransferase activity"/>
    <property type="evidence" value="ECO:0007669"/>
    <property type="project" value="UniProtKB-KW"/>
</dbReference>
<accession>A0A1Z4EHA4</accession>
<organism evidence="1 2">
    <name type="scientific">Mycobacterium shigaense</name>
    <dbReference type="NCBI Taxonomy" id="722731"/>
    <lineage>
        <taxon>Bacteria</taxon>
        <taxon>Bacillati</taxon>
        <taxon>Actinomycetota</taxon>
        <taxon>Actinomycetes</taxon>
        <taxon>Mycobacteriales</taxon>
        <taxon>Mycobacteriaceae</taxon>
        <taxon>Mycobacterium</taxon>
        <taxon>Mycobacterium simiae complex</taxon>
    </lineage>
</organism>
<evidence type="ECO:0000313" key="1">
    <source>
        <dbReference type="EMBL" id="BAX92343.1"/>
    </source>
</evidence>
<dbReference type="SUPFAM" id="SSF53335">
    <property type="entry name" value="S-adenosyl-L-methionine-dependent methyltransferases"/>
    <property type="match status" value="1"/>
</dbReference>
<dbReference type="OrthoDB" id="9816424at2"/>
<name>A0A1Z4EHA4_9MYCO</name>
<evidence type="ECO:0000313" key="2">
    <source>
        <dbReference type="Proteomes" id="UP000217736"/>
    </source>
</evidence>
<dbReference type="Gene3D" id="3.40.50.150">
    <property type="entry name" value="Vaccinia Virus protein VP39"/>
    <property type="match status" value="1"/>
</dbReference>
<gene>
    <name evidence="1" type="ORF">MSG_02194</name>
</gene>
<dbReference type="GO" id="GO:0032259">
    <property type="term" value="P:methylation"/>
    <property type="evidence" value="ECO:0007669"/>
    <property type="project" value="UniProtKB-KW"/>
</dbReference>
<dbReference type="KEGG" id="mshg:MSG_02194"/>
<dbReference type="EMBL" id="AP018164">
    <property type="protein sequence ID" value="BAX92343.1"/>
    <property type="molecule type" value="Genomic_DNA"/>
</dbReference>
<dbReference type="AlphaFoldDB" id="A0A1Z4EHA4"/>
<keyword evidence="1" id="KW-0808">Transferase</keyword>
<dbReference type="InterPro" id="IPR029063">
    <property type="entry name" value="SAM-dependent_MTases_sf"/>
</dbReference>
<reference evidence="2" key="1">
    <citation type="submission" date="2017-06" db="EMBL/GenBank/DDBJ databases">
        <title>Complete Genome Sequence of Mycobacterium shigaense.</title>
        <authorList>
            <person name="Fukano H."/>
            <person name="Yoshida M."/>
            <person name="Kazumi Y."/>
            <person name="Ogura Y."/>
            <person name="Mitarai S."/>
            <person name="Hayashi T."/>
            <person name="Hoshino Y."/>
        </authorList>
    </citation>
    <scope>NUCLEOTIDE SEQUENCE [LARGE SCALE GENOMIC DNA]</scope>
    <source>
        <strain evidence="2">UN-152</strain>
    </source>
</reference>
<keyword evidence="1" id="KW-0489">Methyltransferase</keyword>